<feature type="transmembrane region" description="Helical" evidence="8">
    <location>
        <begin position="133"/>
        <end position="157"/>
    </location>
</feature>
<protein>
    <recommendedName>
        <fullName evidence="11">AEC family transporter</fullName>
    </recommendedName>
</protein>
<keyword evidence="7 8" id="KW-0472">Membrane</keyword>
<sequence>MQNFIFSLNATLPIFFVMMLGYFFRRTGVISESLAAGMNSFVFKIALPVNLFAELYPVDFFTVWDTSFVLFCFFATLACVGIALLLSFFLCPAEDRGEFVQASYRSSASLLGMAYIENIYGSAGTGASAAMGSLMMLGAVPLYNVCAVLVLSLSGGAQDRLDRARLKKALIGIVTNPIILGILAGFVWSVLKIPMPEMFGKTFSYIGRLASPMGLLAMGASLNFTAFSEKVRPVLFATFLKLVGFAALGLPVAAALGFRQEKLVAVLIMLGSASTVAGYVMAKNMGHKGVVSSGTVMLTTLLSSLTLTFWLFLLRSRGLI</sequence>
<accession>A0A7X2P8D9</accession>
<feature type="transmembrane region" description="Helical" evidence="8">
    <location>
        <begin position="263"/>
        <end position="282"/>
    </location>
</feature>
<proteinExistence type="inferred from homology"/>
<dbReference type="PANTHER" id="PTHR36838:SF4">
    <property type="entry name" value="AUXIN EFFLUX CARRIER FAMILY PROTEIN"/>
    <property type="match status" value="1"/>
</dbReference>
<dbReference type="GO" id="GO:0055085">
    <property type="term" value="P:transmembrane transport"/>
    <property type="evidence" value="ECO:0007669"/>
    <property type="project" value="InterPro"/>
</dbReference>
<feature type="transmembrane region" description="Helical" evidence="8">
    <location>
        <begin position="234"/>
        <end position="257"/>
    </location>
</feature>
<dbReference type="InterPro" id="IPR004776">
    <property type="entry name" value="Mem_transp_PIN-like"/>
</dbReference>
<name>A0A7X2P8D9_9FIRM</name>
<dbReference type="Proteomes" id="UP000466864">
    <property type="component" value="Unassembled WGS sequence"/>
</dbReference>
<feature type="transmembrane region" description="Helical" evidence="8">
    <location>
        <begin position="68"/>
        <end position="90"/>
    </location>
</feature>
<dbReference type="Gene3D" id="1.20.1530.20">
    <property type="match status" value="1"/>
</dbReference>
<dbReference type="AlphaFoldDB" id="A0A7X2P8D9"/>
<evidence type="ECO:0000256" key="5">
    <source>
        <dbReference type="ARBA" id="ARBA00022692"/>
    </source>
</evidence>
<reference evidence="9 10" key="1">
    <citation type="submission" date="2019-08" db="EMBL/GenBank/DDBJ databases">
        <title>In-depth cultivation of the pig gut microbiome towards novel bacterial diversity and tailored functional studies.</title>
        <authorList>
            <person name="Wylensek D."/>
            <person name="Hitch T.C.A."/>
            <person name="Clavel T."/>
        </authorList>
    </citation>
    <scope>NUCLEOTIDE SEQUENCE [LARGE SCALE GENOMIC DNA]</scope>
    <source>
        <strain evidence="9 10">Oil+RF-744-WCA-WT-13</strain>
    </source>
</reference>
<evidence type="ECO:0000256" key="6">
    <source>
        <dbReference type="ARBA" id="ARBA00022989"/>
    </source>
</evidence>
<feature type="transmembrane region" description="Helical" evidence="8">
    <location>
        <begin position="36"/>
        <end position="56"/>
    </location>
</feature>
<dbReference type="PANTHER" id="PTHR36838">
    <property type="entry name" value="AUXIN EFFLUX CARRIER FAMILY PROTEIN"/>
    <property type="match status" value="1"/>
</dbReference>
<evidence type="ECO:0000256" key="2">
    <source>
        <dbReference type="ARBA" id="ARBA00010145"/>
    </source>
</evidence>
<feature type="transmembrane region" description="Helical" evidence="8">
    <location>
        <begin position="294"/>
        <end position="313"/>
    </location>
</feature>
<evidence type="ECO:0000256" key="1">
    <source>
        <dbReference type="ARBA" id="ARBA00004651"/>
    </source>
</evidence>
<organism evidence="9 10">
    <name type="scientific">Bilifractor porci</name>
    <dbReference type="NCBI Taxonomy" id="2606636"/>
    <lineage>
        <taxon>Bacteria</taxon>
        <taxon>Bacillati</taxon>
        <taxon>Bacillota</taxon>
        <taxon>Clostridia</taxon>
        <taxon>Lachnospirales</taxon>
        <taxon>Lachnospiraceae</taxon>
        <taxon>Bilifractor</taxon>
    </lineage>
</organism>
<dbReference type="RefSeq" id="WP_154458029.1">
    <property type="nucleotide sequence ID" value="NZ_VUMV01000004.1"/>
</dbReference>
<evidence type="ECO:0000313" key="9">
    <source>
        <dbReference type="EMBL" id="MST82128.1"/>
    </source>
</evidence>
<dbReference type="InterPro" id="IPR038770">
    <property type="entry name" value="Na+/solute_symporter_sf"/>
</dbReference>
<feature type="transmembrane region" description="Helical" evidence="8">
    <location>
        <begin position="6"/>
        <end position="24"/>
    </location>
</feature>
<evidence type="ECO:0000256" key="4">
    <source>
        <dbReference type="ARBA" id="ARBA00022475"/>
    </source>
</evidence>
<keyword evidence="6 8" id="KW-1133">Transmembrane helix</keyword>
<evidence type="ECO:0000313" key="10">
    <source>
        <dbReference type="Proteomes" id="UP000466864"/>
    </source>
</evidence>
<evidence type="ECO:0008006" key="11">
    <source>
        <dbReference type="Google" id="ProtNLM"/>
    </source>
</evidence>
<dbReference type="EMBL" id="VUMV01000004">
    <property type="protein sequence ID" value="MST82128.1"/>
    <property type="molecule type" value="Genomic_DNA"/>
</dbReference>
<keyword evidence="5 8" id="KW-0812">Transmembrane</keyword>
<evidence type="ECO:0000256" key="7">
    <source>
        <dbReference type="ARBA" id="ARBA00023136"/>
    </source>
</evidence>
<evidence type="ECO:0000256" key="8">
    <source>
        <dbReference type="SAM" id="Phobius"/>
    </source>
</evidence>
<keyword evidence="10" id="KW-1185">Reference proteome</keyword>
<comment type="subcellular location">
    <subcellularLocation>
        <location evidence="1">Cell membrane</location>
        <topology evidence="1">Multi-pass membrane protein</topology>
    </subcellularLocation>
</comment>
<dbReference type="Pfam" id="PF03547">
    <property type="entry name" value="Mem_trans"/>
    <property type="match status" value="1"/>
</dbReference>
<dbReference type="GO" id="GO:0005886">
    <property type="term" value="C:plasma membrane"/>
    <property type="evidence" value="ECO:0007669"/>
    <property type="project" value="UniProtKB-SubCell"/>
</dbReference>
<comment type="caution">
    <text evidence="9">The sequence shown here is derived from an EMBL/GenBank/DDBJ whole genome shotgun (WGS) entry which is preliminary data.</text>
</comment>
<gene>
    <name evidence="9" type="ORF">FYJ60_07355</name>
</gene>
<evidence type="ECO:0000256" key="3">
    <source>
        <dbReference type="ARBA" id="ARBA00022448"/>
    </source>
</evidence>
<comment type="similarity">
    <text evidence="2">Belongs to the auxin efflux carrier (TC 2.A.69) family.</text>
</comment>
<keyword evidence="4" id="KW-1003">Cell membrane</keyword>
<keyword evidence="3" id="KW-0813">Transport</keyword>
<feature type="transmembrane region" description="Helical" evidence="8">
    <location>
        <begin position="169"/>
        <end position="191"/>
    </location>
</feature>